<dbReference type="InterPro" id="IPR006439">
    <property type="entry name" value="HAD-SF_hydro_IA"/>
</dbReference>
<dbReference type="Pfam" id="PF00702">
    <property type="entry name" value="Hydrolase"/>
    <property type="match status" value="1"/>
</dbReference>
<dbReference type="AlphaFoldDB" id="A0A7W8M9L5"/>
<dbReference type="PANTHER" id="PTHR47438">
    <property type="entry name" value="PHOSPHATE METABOLISM PROTEIN 8-RELATED"/>
    <property type="match status" value="1"/>
</dbReference>
<accession>A0A7W8M9L5</accession>
<proteinExistence type="predicted"/>
<protein>
    <submittedName>
        <fullName evidence="2">Putative hydrolase of the HAD superfamily</fullName>
    </submittedName>
</protein>
<dbReference type="SFLD" id="SFLDG01132">
    <property type="entry name" value="C1.5.3:_5'-Nucleotidase_Like"/>
    <property type="match status" value="1"/>
</dbReference>
<comment type="caution">
    <text evidence="2">The sequence shown here is derived from an EMBL/GenBank/DDBJ whole genome shotgun (WGS) entry which is preliminary data.</text>
</comment>
<dbReference type="SFLD" id="SFLDS00003">
    <property type="entry name" value="Haloacid_Dehalogenase"/>
    <property type="match status" value="1"/>
</dbReference>
<dbReference type="Proteomes" id="UP000532440">
    <property type="component" value="Unassembled WGS sequence"/>
</dbReference>
<dbReference type="InterPro" id="IPR010237">
    <property type="entry name" value="Pyr-5-nucltdase"/>
</dbReference>
<dbReference type="RefSeq" id="WP_246435006.1">
    <property type="nucleotide sequence ID" value="NZ_BAABEW010000024.1"/>
</dbReference>
<evidence type="ECO:0000256" key="1">
    <source>
        <dbReference type="SAM" id="MobiDB-lite"/>
    </source>
</evidence>
<keyword evidence="2" id="KW-0378">Hydrolase</keyword>
<gene>
    <name evidence="2" type="ORF">HNQ70_003204</name>
</gene>
<feature type="region of interest" description="Disordered" evidence="1">
    <location>
        <begin position="1"/>
        <end position="22"/>
    </location>
</feature>
<dbReference type="Gene3D" id="3.40.50.1000">
    <property type="entry name" value="HAD superfamily/HAD-like"/>
    <property type="match status" value="1"/>
</dbReference>
<dbReference type="SFLD" id="SFLDG01129">
    <property type="entry name" value="C1.5:_HAD__Beta-PGM__Phosphata"/>
    <property type="match status" value="1"/>
</dbReference>
<dbReference type="NCBIfam" id="TIGR01993">
    <property type="entry name" value="Pyr-5-nucltdase"/>
    <property type="match status" value="1"/>
</dbReference>
<dbReference type="PANTHER" id="PTHR47438:SF1">
    <property type="entry name" value="PHOSPHATE METABOLISM PROTEIN 8-RELATED"/>
    <property type="match status" value="1"/>
</dbReference>
<reference evidence="2 3" key="1">
    <citation type="submission" date="2020-08" db="EMBL/GenBank/DDBJ databases">
        <title>Genomic Encyclopedia of Type Strains, Phase IV (KMG-IV): sequencing the most valuable type-strain genomes for metagenomic binning, comparative biology and taxonomic classification.</title>
        <authorList>
            <person name="Goeker M."/>
        </authorList>
    </citation>
    <scope>NUCLEOTIDE SEQUENCE [LARGE SCALE GENOMIC DNA]</scope>
    <source>
        <strain evidence="2 3">DSM 29781</strain>
    </source>
</reference>
<dbReference type="Gene3D" id="1.10.150.450">
    <property type="match status" value="1"/>
</dbReference>
<dbReference type="GO" id="GO:0009166">
    <property type="term" value="P:nucleotide catabolic process"/>
    <property type="evidence" value="ECO:0007669"/>
    <property type="project" value="TreeGrafter"/>
</dbReference>
<sequence>MSAARPVRRGPSSASRARPQARGRQPVWLLDLDNTLHDAMPHVFPRISTAMTDYVSRHLGLPREQASALRVHYWQRYGATMLGLIRHHGVDPHHFLRETHPFPDLHAIVSRDHGLRDALRRLPGRKIVVTNAPGAYAAAVLRRLGVSAQVEGVIAIESMRFGGRYFPKPSRSMLARIVARLRVPASRCILVEDSVANLASARACRLRTVLVTGLSHRAHGPHGRPRAGAGRRIDVQVPSAWLLARVVHRLQR</sequence>
<evidence type="ECO:0000313" key="3">
    <source>
        <dbReference type="Proteomes" id="UP000532440"/>
    </source>
</evidence>
<dbReference type="InterPro" id="IPR036412">
    <property type="entry name" value="HAD-like_sf"/>
</dbReference>
<dbReference type="InterPro" id="IPR052791">
    <property type="entry name" value="SSM1_domain"/>
</dbReference>
<dbReference type="SUPFAM" id="SSF56784">
    <property type="entry name" value="HAD-like"/>
    <property type="match status" value="1"/>
</dbReference>
<keyword evidence="3" id="KW-1185">Reference proteome</keyword>
<dbReference type="GO" id="GO:0008252">
    <property type="term" value="F:nucleotidase activity"/>
    <property type="evidence" value="ECO:0007669"/>
    <property type="project" value="TreeGrafter"/>
</dbReference>
<dbReference type="NCBIfam" id="TIGR01509">
    <property type="entry name" value="HAD-SF-IA-v3"/>
    <property type="match status" value="1"/>
</dbReference>
<evidence type="ECO:0000313" key="2">
    <source>
        <dbReference type="EMBL" id="MBB5273176.1"/>
    </source>
</evidence>
<dbReference type="InterPro" id="IPR023214">
    <property type="entry name" value="HAD_sf"/>
</dbReference>
<organism evidence="2 3">
    <name type="scientific">Quisquiliibacterium transsilvanicum</name>
    <dbReference type="NCBI Taxonomy" id="1549638"/>
    <lineage>
        <taxon>Bacteria</taxon>
        <taxon>Pseudomonadati</taxon>
        <taxon>Pseudomonadota</taxon>
        <taxon>Betaproteobacteria</taxon>
        <taxon>Burkholderiales</taxon>
        <taxon>Burkholderiaceae</taxon>
        <taxon>Quisquiliibacterium</taxon>
    </lineage>
</organism>
<dbReference type="EMBL" id="JACHGB010000006">
    <property type="protein sequence ID" value="MBB5273176.1"/>
    <property type="molecule type" value="Genomic_DNA"/>
</dbReference>
<dbReference type="GO" id="GO:0006206">
    <property type="term" value="P:pyrimidine nucleobase metabolic process"/>
    <property type="evidence" value="ECO:0007669"/>
    <property type="project" value="TreeGrafter"/>
</dbReference>
<name>A0A7W8M9L5_9BURK</name>